<dbReference type="STRING" id="1210046.B277_16199"/>
<dbReference type="FunFam" id="3.30.70.870:FF:000001">
    <property type="entry name" value="Elongation factor G"/>
    <property type="match status" value="1"/>
</dbReference>
<proteinExistence type="inferred from homology"/>
<dbReference type="InterPro" id="IPR035649">
    <property type="entry name" value="EFG_V"/>
</dbReference>
<dbReference type="RefSeq" id="WP_007930018.1">
    <property type="nucleotide sequence ID" value="NZ_ALWX01000106.1"/>
</dbReference>
<dbReference type="PROSITE" id="PS51722">
    <property type="entry name" value="G_TR_2"/>
    <property type="match status" value="1"/>
</dbReference>
<comment type="function">
    <text evidence="6 7">Catalyzes the GTP-dependent ribosomal translocation step during translation elongation. During this step, the ribosome changes from the pre-translocational (PRE) to the post-translocational (POST) state as the newly formed A-site-bound peptidyl-tRNA and P-site-bound deacylated tRNA move to the P and E sites, respectively. Catalyzes the coordinated movement of the two tRNA molecules, the mRNA and conformational changes in the ribosome.</text>
</comment>
<dbReference type="HAMAP" id="MF_00054_B">
    <property type="entry name" value="EF_G_EF_2_B"/>
    <property type="match status" value="1"/>
</dbReference>
<sequence length="708" mass="78047">MAQDVLTDLTKVRNIGIMAHIDAGKTTTTERILFYTGVNHKLGETHDGASTTDWMEQEKERGITITSAAVTSFWDDTQINIIDTPGHVDFTVEVERSLRVLDGAVAVFDGKEGVEPQSETVWRQADKYDVPRIAFVNKMDKLGADFYFTVQTIKDRLGAEPLVMQLPIGAENDFVGVVDLIKMKALVWPGDAKGDVTLGASYETQEIPADLQEKAEEYRNHLIERVAESDDELMEKYLGGEELTDEEIKAGVRKLTVNSELYPIFCGSAFKNRGVQPVLDAVKDYLPSPLDVAAMEGHAPGNEEEVVLRKPSIDEPFSALAFKIAAHPFFGTLTFIRVYSGKLTPGTQVINSTKGKKERIGKLFQMHANKENPVEEAMAGHIYAVIGLKETTTGDTLSDINNQVILESMSFPAPVIQVAIEPKTKGDQEKLGSAIQRLVAEDPTFQVSLDEETGQTIIAGMGELHLDVFVDRMKREFKVEANIGKPQVAYRETIRRAVEKYDYTHKKQTGGSGQFAKVQITFEPLDSTTEDGDGELYEFKNAVTGGRIPREYIPSVDAGIQDAMQYGVLAGYPVVGVKATLIDGAYHDVDSSEMAFKIAGSMAFKEAARKADPVLMEPMMKVEVRTPEDYMGDVIGDINSRRGQIQSMEDVSGAKVVTGLVPLSEMFGYVGDLRSKTQGRANYSMEFDSYAEVPKAVAEEIIKKTRGE</sequence>
<evidence type="ECO:0000313" key="10">
    <source>
        <dbReference type="EMBL" id="EKA59817.1"/>
    </source>
</evidence>
<dbReference type="Proteomes" id="UP000288711">
    <property type="component" value="Unassembled WGS sequence"/>
</dbReference>
<evidence type="ECO:0000313" key="12">
    <source>
        <dbReference type="Proteomes" id="UP000004474"/>
    </source>
</evidence>
<evidence type="ECO:0000256" key="1">
    <source>
        <dbReference type="ARBA" id="ARBA00005870"/>
    </source>
</evidence>
<dbReference type="AlphaFoldDB" id="K1E3A7"/>
<dbReference type="SMART" id="SM00838">
    <property type="entry name" value="EFG_C"/>
    <property type="match status" value="1"/>
</dbReference>
<evidence type="ECO:0000256" key="8">
    <source>
        <dbReference type="NCBIfam" id="TIGR00484"/>
    </source>
</evidence>
<dbReference type="NCBIfam" id="TIGR00231">
    <property type="entry name" value="small_GTP"/>
    <property type="match status" value="1"/>
</dbReference>
<dbReference type="PRINTS" id="PR00315">
    <property type="entry name" value="ELONGATNFCT"/>
</dbReference>
<dbReference type="GO" id="GO:0003746">
    <property type="term" value="F:translation elongation factor activity"/>
    <property type="evidence" value="ECO:0007669"/>
    <property type="project" value="UniProtKB-UniRule"/>
</dbReference>
<reference evidence="11 13" key="1">
    <citation type="journal article" date="2009" name="Int. J. Syst. Evol. Microbiol.">
        <title>Janibacter hoylei sp. nov., Bacillus isronensis sp. nov. and Bacillus aryabhattai sp. nov., isolated from cryotubes used for collecting air from the upper atmosphere.</title>
        <authorList>
            <person name="Shivaji S."/>
            <person name="Chaturvedi P."/>
            <person name="Begum Z."/>
            <person name="Pindi P.K."/>
            <person name="Manorama R."/>
            <person name="Padmanaban D.A."/>
            <person name="Shouche Y.S."/>
            <person name="Pawar S."/>
            <person name="Vaishampayan P."/>
            <person name="Dutt C.B."/>
            <person name="Datta G.N."/>
            <person name="Manchanda R.K."/>
            <person name="Rao U.R."/>
            <person name="Bhargava P.M."/>
            <person name="Narlikar J.V."/>
        </authorList>
    </citation>
    <scope>NUCLEOTIDE SEQUENCE [LARGE SCALE GENOMIC DNA]</scope>
    <source>
        <strain evidence="11 13">PVAS-1</strain>
    </source>
</reference>
<dbReference type="InterPro" id="IPR020568">
    <property type="entry name" value="Ribosomal_Su5_D2-typ_SF"/>
</dbReference>
<dbReference type="Gene3D" id="3.40.50.300">
    <property type="entry name" value="P-loop containing nucleotide triphosphate hydrolases"/>
    <property type="match status" value="1"/>
</dbReference>
<dbReference type="CDD" id="cd01434">
    <property type="entry name" value="EFG_mtEFG1_IV"/>
    <property type="match status" value="1"/>
</dbReference>
<name>K1E3A7_9MICO</name>
<dbReference type="Gene3D" id="2.40.30.10">
    <property type="entry name" value="Translation factors"/>
    <property type="match status" value="1"/>
</dbReference>
<dbReference type="InterPro" id="IPR009000">
    <property type="entry name" value="Transl_B-barrel_sf"/>
</dbReference>
<feature type="domain" description="Tr-type G" evidence="9">
    <location>
        <begin position="10"/>
        <end position="290"/>
    </location>
</feature>
<dbReference type="OrthoDB" id="9801472at2"/>
<dbReference type="InterPro" id="IPR041095">
    <property type="entry name" value="EFG_II"/>
</dbReference>
<dbReference type="Pfam" id="PF00009">
    <property type="entry name" value="GTP_EFTU"/>
    <property type="match status" value="1"/>
</dbReference>
<keyword evidence="4 7" id="KW-0648">Protein biosynthesis</keyword>
<keyword evidence="13" id="KW-1185">Reference proteome</keyword>
<dbReference type="InterPro" id="IPR000795">
    <property type="entry name" value="T_Tr_GTP-bd_dom"/>
</dbReference>
<reference evidence="11" key="3">
    <citation type="submission" date="2017-11" db="EMBL/GenBank/DDBJ databases">
        <authorList>
            <person name="Seuylemezian A."/>
            <person name="Cooper K."/>
            <person name="Vaishampayan P."/>
        </authorList>
    </citation>
    <scope>NUCLEOTIDE SEQUENCE</scope>
    <source>
        <strain evidence="11">PVAS-1</strain>
    </source>
</reference>
<dbReference type="SMART" id="SM00889">
    <property type="entry name" value="EFG_IV"/>
    <property type="match status" value="1"/>
</dbReference>
<dbReference type="FunFam" id="3.40.50.300:FF:000029">
    <property type="entry name" value="Elongation factor G"/>
    <property type="match status" value="1"/>
</dbReference>
<dbReference type="InterPro" id="IPR005517">
    <property type="entry name" value="Transl_elong_EFG/EF2_IV"/>
</dbReference>
<dbReference type="GO" id="GO:0032790">
    <property type="term" value="P:ribosome disassembly"/>
    <property type="evidence" value="ECO:0007669"/>
    <property type="project" value="TreeGrafter"/>
</dbReference>
<dbReference type="Gene3D" id="3.30.70.870">
    <property type="entry name" value="Elongation Factor G (Translational Gtpase), domain 3"/>
    <property type="match status" value="1"/>
</dbReference>
<dbReference type="SUPFAM" id="SSF54211">
    <property type="entry name" value="Ribosomal protein S5 domain 2-like"/>
    <property type="match status" value="1"/>
</dbReference>
<dbReference type="EMBL" id="PIPF01000012">
    <property type="protein sequence ID" value="RWU82194.1"/>
    <property type="molecule type" value="Genomic_DNA"/>
</dbReference>
<dbReference type="SUPFAM" id="SSF54980">
    <property type="entry name" value="EF-G C-terminal domain-like"/>
    <property type="match status" value="2"/>
</dbReference>
<accession>K1E3A7</accession>
<dbReference type="eggNOG" id="COG0480">
    <property type="taxonomic scope" value="Bacteria"/>
</dbReference>
<dbReference type="FunFam" id="3.30.70.240:FF:000001">
    <property type="entry name" value="Elongation factor G"/>
    <property type="match status" value="1"/>
</dbReference>
<evidence type="ECO:0000313" key="13">
    <source>
        <dbReference type="Proteomes" id="UP000288711"/>
    </source>
</evidence>
<dbReference type="CDD" id="cd16262">
    <property type="entry name" value="EFG_III"/>
    <property type="match status" value="1"/>
</dbReference>
<dbReference type="Pfam" id="PF00679">
    <property type="entry name" value="EFG_C"/>
    <property type="match status" value="1"/>
</dbReference>
<dbReference type="EMBL" id="ALWX01000106">
    <property type="protein sequence ID" value="EKA59817.1"/>
    <property type="molecule type" value="Genomic_DNA"/>
</dbReference>
<dbReference type="InterPro" id="IPR004161">
    <property type="entry name" value="EFTu-like_2"/>
</dbReference>
<dbReference type="InterPro" id="IPR031157">
    <property type="entry name" value="G_TR_CS"/>
</dbReference>
<evidence type="ECO:0000256" key="6">
    <source>
        <dbReference type="ARBA" id="ARBA00024731"/>
    </source>
</evidence>
<dbReference type="CDD" id="cd01886">
    <property type="entry name" value="EF-G"/>
    <property type="match status" value="1"/>
</dbReference>
<evidence type="ECO:0000256" key="5">
    <source>
        <dbReference type="ARBA" id="ARBA00023134"/>
    </source>
</evidence>
<dbReference type="InterPro" id="IPR027417">
    <property type="entry name" value="P-loop_NTPase"/>
</dbReference>
<dbReference type="Pfam" id="PF03144">
    <property type="entry name" value="GTP_EFTU_D2"/>
    <property type="match status" value="1"/>
</dbReference>
<protein>
    <recommendedName>
        <fullName evidence="7 8">Elongation factor G</fullName>
        <shortName evidence="7">EF-G</shortName>
    </recommendedName>
</protein>
<keyword evidence="7" id="KW-0963">Cytoplasm</keyword>
<evidence type="ECO:0000256" key="2">
    <source>
        <dbReference type="ARBA" id="ARBA00022741"/>
    </source>
</evidence>
<feature type="binding site" evidence="7">
    <location>
        <begin position="83"/>
        <end position="87"/>
    </location>
    <ligand>
        <name>GTP</name>
        <dbReference type="ChEBI" id="CHEBI:37565"/>
    </ligand>
</feature>
<dbReference type="Pfam" id="PF14492">
    <property type="entry name" value="EFG_III"/>
    <property type="match status" value="1"/>
</dbReference>
<evidence type="ECO:0000256" key="7">
    <source>
        <dbReference type="HAMAP-Rule" id="MF_00054"/>
    </source>
</evidence>
<keyword evidence="5 7" id="KW-0342">GTP-binding</keyword>
<dbReference type="GO" id="GO:0005525">
    <property type="term" value="F:GTP binding"/>
    <property type="evidence" value="ECO:0007669"/>
    <property type="project" value="UniProtKB-UniRule"/>
</dbReference>
<dbReference type="Pfam" id="PF03764">
    <property type="entry name" value="EFG_IV"/>
    <property type="match status" value="1"/>
</dbReference>
<dbReference type="InterPro" id="IPR014721">
    <property type="entry name" value="Ribsml_uS5_D2-typ_fold_subgr"/>
</dbReference>
<gene>
    <name evidence="7 11" type="primary">fusA</name>
    <name evidence="10" type="ORF">B277_16199</name>
    <name evidence="11" type="ORF">CWN80_13255</name>
</gene>
<dbReference type="InterPro" id="IPR009022">
    <property type="entry name" value="EFG_III"/>
</dbReference>
<dbReference type="SUPFAM" id="SSF50447">
    <property type="entry name" value="Translation proteins"/>
    <property type="match status" value="1"/>
</dbReference>
<dbReference type="CDD" id="cd04088">
    <property type="entry name" value="EFG_mtEFG_II"/>
    <property type="match status" value="1"/>
</dbReference>
<evidence type="ECO:0000256" key="3">
    <source>
        <dbReference type="ARBA" id="ARBA00022768"/>
    </source>
</evidence>
<dbReference type="PATRIC" id="fig|1210046.3.peg.3092"/>
<dbReference type="CDD" id="cd03713">
    <property type="entry name" value="EFG_mtEFG_C"/>
    <property type="match status" value="1"/>
</dbReference>
<dbReference type="InterPro" id="IPR047872">
    <property type="entry name" value="EFG_IV"/>
</dbReference>
<organism evidence="10 12">
    <name type="scientific">Janibacter hoylei PVAS-1</name>
    <dbReference type="NCBI Taxonomy" id="1210046"/>
    <lineage>
        <taxon>Bacteria</taxon>
        <taxon>Bacillati</taxon>
        <taxon>Actinomycetota</taxon>
        <taxon>Actinomycetes</taxon>
        <taxon>Micrococcales</taxon>
        <taxon>Intrasporangiaceae</taxon>
        <taxon>Janibacter</taxon>
    </lineage>
</organism>
<dbReference type="PANTHER" id="PTHR43261">
    <property type="entry name" value="TRANSLATION ELONGATION FACTOR G-RELATED"/>
    <property type="match status" value="1"/>
</dbReference>
<evidence type="ECO:0000259" key="9">
    <source>
        <dbReference type="PROSITE" id="PS51722"/>
    </source>
</evidence>
<dbReference type="NCBIfam" id="TIGR00484">
    <property type="entry name" value="EF-G"/>
    <property type="match status" value="1"/>
</dbReference>
<dbReference type="Gene3D" id="3.30.70.240">
    <property type="match status" value="1"/>
</dbReference>
<dbReference type="InterPro" id="IPR035647">
    <property type="entry name" value="EFG_III/V"/>
</dbReference>
<keyword evidence="3 7" id="KW-0251">Elongation factor</keyword>
<dbReference type="Proteomes" id="UP000004474">
    <property type="component" value="Unassembled WGS sequence"/>
</dbReference>
<evidence type="ECO:0000313" key="11">
    <source>
        <dbReference type="EMBL" id="RWU82194.1"/>
    </source>
</evidence>
<dbReference type="InterPro" id="IPR000640">
    <property type="entry name" value="EFG_V-like"/>
</dbReference>
<comment type="caution">
    <text evidence="10">The sequence shown here is derived from an EMBL/GenBank/DDBJ whole genome shotgun (WGS) entry which is preliminary data.</text>
</comment>
<dbReference type="NCBIfam" id="NF009381">
    <property type="entry name" value="PRK12740.1-5"/>
    <property type="match status" value="1"/>
</dbReference>
<reference evidence="10 12" key="2">
    <citation type="journal article" date="2012" name="J. Bacteriol.">
        <title>Genome Sequence of Janibacter hoylei MTCC8307, Isolated from the Stratospheric Air.</title>
        <authorList>
            <person name="Pawar S.P."/>
            <person name="Dhotre D.P."/>
            <person name="Shetty S.A."/>
            <person name="Chowdhury S.P."/>
            <person name="Chaudhari B.L."/>
            <person name="Shouche Y.S."/>
        </authorList>
    </citation>
    <scope>NUCLEOTIDE SEQUENCE [LARGE SCALE GENOMIC DNA]</scope>
    <source>
        <strain evidence="10 12">PVAS-1</strain>
    </source>
</reference>
<dbReference type="Gene3D" id="3.30.230.10">
    <property type="match status" value="1"/>
</dbReference>
<dbReference type="FunFam" id="2.40.30.10:FF:000006">
    <property type="entry name" value="Elongation factor G"/>
    <property type="match status" value="1"/>
</dbReference>
<feature type="binding site" evidence="7">
    <location>
        <begin position="137"/>
        <end position="140"/>
    </location>
    <ligand>
        <name>GTP</name>
        <dbReference type="ChEBI" id="CHEBI:37565"/>
    </ligand>
</feature>
<dbReference type="PROSITE" id="PS00301">
    <property type="entry name" value="G_TR_1"/>
    <property type="match status" value="1"/>
</dbReference>
<comment type="subcellular location">
    <subcellularLocation>
        <location evidence="7">Cytoplasm</location>
    </subcellularLocation>
</comment>
<dbReference type="FunFam" id="3.30.230.10:FF:000003">
    <property type="entry name" value="Elongation factor G"/>
    <property type="match status" value="1"/>
</dbReference>
<feature type="binding site" evidence="7">
    <location>
        <begin position="19"/>
        <end position="26"/>
    </location>
    <ligand>
        <name>GTP</name>
        <dbReference type="ChEBI" id="CHEBI:37565"/>
    </ligand>
</feature>
<keyword evidence="2 7" id="KW-0547">Nucleotide-binding</keyword>
<dbReference type="GO" id="GO:0003924">
    <property type="term" value="F:GTPase activity"/>
    <property type="evidence" value="ECO:0007669"/>
    <property type="project" value="InterPro"/>
</dbReference>
<evidence type="ECO:0000256" key="4">
    <source>
        <dbReference type="ARBA" id="ARBA00022917"/>
    </source>
</evidence>
<dbReference type="SUPFAM" id="SSF52540">
    <property type="entry name" value="P-loop containing nucleoside triphosphate hydrolases"/>
    <property type="match status" value="1"/>
</dbReference>
<dbReference type="PANTHER" id="PTHR43261:SF1">
    <property type="entry name" value="RIBOSOME-RELEASING FACTOR 2, MITOCHONDRIAL"/>
    <property type="match status" value="1"/>
</dbReference>
<comment type="similarity">
    <text evidence="1 7">Belongs to the TRAFAC class translation factor GTPase superfamily. Classic translation factor GTPase family. EF-G/EF-2 subfamily.</text>
</comment>
<dbReference type="GO" id="GO:0005737">
    <property type="term" value="C:cytoplasm"/>
    <property type="evidence" value="ECO:0007669"/>
    <property type="project" value="UniProtKB-SubCell"/>
</dbReference>
<dbReference type="InterPro" id="IPR004540">
    <property type="entry name" value="Transl_elong_EFG/EF2"/>
</dbReference>
<dbReference type="InterPro" id="IPR005225">
    <property type="entry name" value="Small_GTP-bd"/>
</dbReference>